<name>A0A914DAV6_9BILA</name>
<proteinExistence type="predicted"/>
<evidence type="ECO:0000256" key="1">
    <source>
        <dbReference type="SAM" id="MobiDB-lite"/>
    </source>
</evidence>
<dbReference type="WBParaSite" id="ACRNAN_scaffold2091.g32509.t1">
    <property type="protein sequence ID" value="ACRNAN_scaffold2091.g32509.t1"/>
    <property type="gene ID" value="ACRNAN_scaffold2091.g32509"/>
</dbReference>
<accession>A0A914DAV6</accession>
<keyword evidence="2" id="KW-1185">Reference proteome</keyword>
<evidence type="ECO:0000313" key="2">
    <source>
        <dbReference type="Proteomes" id="UP000887540"/>
    </source>
</evidence>
<dbReference type="AlphaFoldDB" id="A0A914DAV6"/>
<feature type="compositionally biased region" description="Basic and acidic residues" evidence="1">
    <location>
        <begin position="41"/>
        <end position="51"/>
    </location>
</feature>
<organism evidence="2 3">
    <name type="scientific">Acrobeloides nanus</name>
    <dbReference type="NCBI Taxonomy" id="290746"/>
    <lineage>
        <taxon>Eukaryota</taxon>
        <taxon>Metazoa</taxon>
        <taxon>Ecdysozoa</taxon>
        <taxon>Nematoda</taxon>
        <taxon>Chromadorea</taxon>
        <taxon>Rhabditida</taxon>
        <taxon>Tylenchina</taxon>
        <taxon>Cephalobomorpha</taxon>
        <taxon>Cephaloboidea</taxon>
        <taxon>Cephalobidae</taxon>
        <taxon>Acrobeloides</taxon>
    </lineage>
</organism>
<protein>
    <submittedName>
        <fullName evidence="3">BED-type domain-containing protein</fullName>
    </submittedName>
</protein>
<evidence type="ECO:0000313" key="3">
    <source>
        <dbReference type="WBParaSite" id="ACRNAN_scaffold2091.g32509.t1"/>
    </source>
</evidence>
<dbReference type="Proteomes" id="UP000887540">
    <property type="component" value="Unplaced"/>
</dbReference>
<feature type="region of interest" description="Disordered" evidence="1">
    <location>
        <begin position="41"/>
        <end position="82"/>
    </location>
</feature>
<reference evidence="3" key="1">
    <citation type="submission" date="2022-11" db="UniProtKB">
        <authorList>
            <consortium name="WormBaseParasite"/>
        </authorList>
    </citation>
    <scope>IDENTIFICATION</scope>
</reference>
<sequence length="155" mass="17948">MRQSKISSSFLSVQKFTVSNATEEENVQEITVNDLEYAAEDRQEEVRKSLESIETSQEMDDSPAEDLNKTPPKKRAKYSHFGQKTSTTRKLALFDSAWTVKYRDNNGSSIIFPLKDDVHKFLCKACFRILKTHHLSHTLRRSKRRKLVNAKNVKN</sequence>